<reference evidence="1" key="1">
    <citation type="journal article" date="2012" name="Science">
        <title>Fermentation, hydrogen, and sulfur metabolism in multiple uncultivated bacterial phyla.</title>
        <authorList>
            <person name="Wrighton K.C."/>
            <person name="Thomas B.C."/>
            <person name="Sharon I."/>
            <person name="Miller C.S."/>
            <person name="Castelle C.J."/>
            <person name="VerBerkmoes N.C."/>
            <person name="Wilkins M.J."/>
            <person name="Hettich R.L."/>
            <person name="Lipton M.S."/>
            <person name="Williams K.H."/>
            <person name="Long P.E."/>
            <person name="Banfield J.F."/>
        </authorList>
    </citation>
    <scope>NUCLEOTIDE SEQUENCE [LARGE SCALE GENOMIC DNA]</scope>
</reference>
<protein>
    <submittedName>
        <fullName evidence="1">Uncharacterized protein</fullName>
    </submittedName>
</protein>
<name>K2BUL9_9BACT</name>
<comment type="caution">
    <text evidence="1">The sequence shown here is derived from an EMBL/GenBank/DDBJ whole genome shotgun (WGS) entry which is preliminary data.</text>
</comment>
<sequence length="277" mass="31771">MILKWEIKDFVKKVLILWILLSLLINLFVTYLSSLGSTSFANSNDTKFKRADVSYPGATGVAVSFNIWTKFKQSQEIPVNLFTEVMPISYILANKNVARDKIIISNMMNLNEYLNILKTDINSILDSSSDREAMLTSFIDQLEFRYKLSISELKVLQQQAKELEITSQSSVQRIESLKTDLTNSYKKLDYDKTQSSVDEYLKQKDSDTYAKTYLIFIQKFINSYTILNNYNKVLLDTLINNKEALIKKSTVVLPDSGNTLLNKLNLLKTEVDYKAGK</sequence>
<organism evidence="1">
    <name type="scientific">uncultured bacterium</name>
    <name type="common">gcode 4</name>
    <dbReference type="NCBI Taxonomy" id="1234023"/>
    <lineage>
        <taxon>Bacteria</taxon>
        <taxon>environmental samples</taxon>
    </lineage>
</organism>
<gene>
    <name evidence="1" type="ORF">ACD_49C00073G0002</name>
</gene>
<accession>K2BUL9</accession>
<proteinExistence type="predicted"/>
<dbReference type="EMBL" id="AMFJ01021659">
    <property type="protein sequence ID" value="EKD65959.1"/>
    <property type="molecule type" value="Genomic_DNA"/>
</dbReference>
<evidence type="ECO:0000313" key="1">
    <source>
        <dbReference type="EMBL" id="EKD65959.1"/>
    </source>
</evidence>
<dbReference type="AlphaFoldDB" id="K2BUL9"/>